<keyword evidence="3 6" id="KW-0812">Transmembrane</keyword>
<feature type="transmembrane region" description="Helical" evidence="6">
    <location>
        <begin position="426"/>
        <end position="445"/>
    </location>
</feature>
<dbReference type="PANTHER" id="PTHR12191:SF2">
    <property type="entry name" value="METAL CATION SYMPORTER ZIP8"/>
    <property type="match status" value="1"/>
</dbReference>
<dbReference type="GO" id="GO:0030003">
    <property type="term" value="P:intracellular monoatomic cation homeostasis"/>
    <property type="evidence" value="ECO:0007669"/>
    <property type="project" value="TreeGrafter"/>
</dbReference>
<evidence type="ECO:0000313" key="9">
    <source>
        <dbReference type="RefSeq" id="XP_035306758.1"/>
    </source>
</evidence>
<dbReference type="GO" id="GO:0005385">
    <property type="term" value="F:zinc ion transmembrane transporter activity"/>
    <property type="evidence" value="ECO:0007669"/>
    <property type="project" value="TreeGrafter"/>
</dbReference>
<reference evidence="9 10" key="3">
    <citation type="submission" date="2025-04" db="UniProtKB">
        <authorList>
            <consortium name="RefSeq"/>
        </authorList>
    </citation>
    <scope>IDENTIFICATION</scope>
    <source>
        <strain evidence="9 10">17A/GY</strain>
        <tissue evidence="9 10">Liver</tissue>
    </source>
</reference>
<dbReference type="RefSeq" id="XP_035306761.1">
    <property type="nucleotide sequence ID" value="XM_035450870.1"/>
</dbReference>
<dbReference type="GO" id="GO:0005886">
    <property type="term" value="C:plasma membrane"/>
    <property type="evidence" value="ECO:0007669"/>
    <property type="project" value="TreeGrafter"/>
</dbReference>
<evidence type="ECO:0000313" key="12">
    <source>
        <dbReference type="RefSeq" id="XP_035306761.1"/>
    </source>
</evidence>
<dbReference type="InterPro" id="IPR050799">
    <property type="entry name" value="ZIP_Transporter"/>
</dbReference>
<evidence type="ECO:0000256" key="5">
    <source>
        <dbReference type="ARBA" id="ARBA00023136"/>
    </source>
</evidence>
<feature type="transmembrane region" description="Helical" evidence="6">
    <location>
        <begin position="466"/>
        <end position="490"/>
    </location>
</feature>
<reference evidence="8" key="1">
    <citation type="journal article" date="2018" name="Biotechnol. Bioeng.">
        <title>A reference genome of the Chinese hamster based on a hybrid assembly strategy.</title>
        <authorList>
            <person name="Rupp O."/>
            <person name="MacDonald M.L."/>
            <person name="Li S."/>
            <person name="Dhiman H."/>
            <person name="Polson S."/>
            <person name="Griep S."/>
            <person name="Heffner K."/>
            <person name="Hernandez I."/>
            <person name="Brinkrolf K."/>
            <person name="Jadhav V."/>
            <person name="Samoudi M."/>
            <person name="Hao H."/>
            <person name="Kingham B."/>
            <person name="Goesmann A."/>
            <person name="Betenbaugh M.J."/>
            <person name="Lewis N.E."/>
            <person name="Borth N."/>
            <person name="Lee K.H."/>
        </authorList>
    </citation>
    <scope>NUCLEOTIDE SEQUENCE [LARGE SCALE GENOMIC DNA]</scope>
    <source>
        <strain evidence="8">17A/GY</strain>
    </source>
</reference>
<evidence type="ECO:0000313" key="11">
    <source>
        <dbReference type="RefSeq" id="XP_035306760.1"/>
    </source>
</evidence>
<proteinExistence type="inferred from homology"/>
<feature type="transmembrane region" description="Helical" evidence="6">
    <location>
        <begin position="195"/>
        <end position="212"/>
    </location>
</feature>
<feature type="transmembrane region" description="Helical" evidence="6">
    <location>
        <begin position="128"/>
        <end position="149"/>
    </location>
</feature>
<protein>
    <submittedName>
        <fullName evidence="9 10">Metal cation symporter ZIP8 isoform X3</fullName>
    </submittedName>
</protein>
<evidence type="ECO:0000256" key="2">
    <source>
        <dbReference type="ARBA" id="ARBA00006939"/>
    </source>
</evidence>
<keyword evidence="4 6" id="KW-1133">Transmembrane helix</keyword>
<evidence type="ECO:0000256" key="4">
    <source>
        <dbReference type="ARBA" id="ARBA00022989"/>
    </source>
</evidence>
<dbReference type="GeneID" id="100767442"/>
<feature type="transmembrane region" description="Helical" evidence="6">
    <location>
        <begin position="401"/>
        <end position="420"/>
    </location>
</feature>
<keyword evidence="8" id="KW-1185">Reference proteome</keyword>
<dbReference type="RefSeq" id="XP_035306759.1">
    <property type="nucleotide sequence ID" value="XM_035450868.1"/>
</dbReference>
<dbReference type="GO" id="GO:0140410">
    <property type="term" value="F:monoatomic cation:bicarbonate symporter activity"/>
    <property type="evidence" value="ECO:0007669"/>
    <property type="project" value="TreeGrafter"/>
</dbReference>
<dbReference type="RefSeq" id="XP_035306758.1">
    <property type="nucleotide sequence ID" value="XM_035450867.1"/>
</dbReference>
<evidence type="ECO:0000256" key="1">
    <source>
        <dbReference type="ARBA" id="ARBA00004141"/>
    </source>
</evidence>
<dbReference type="Proteomes" id="UP001108280">
    <property type="component" value="Chromosome 1"/>
</dbReference>
<dbReference type="CTD" id="64116"/>
<feature type="transmembrane region" description="Helical" evidence="6">
    <location>
        <begin position="161"/>
        <end position="183"/>
    </location>
</feature>
<sequence>MTPGRAVAGWLLLAATSLGHPAEGPELAFSEDVLSVFGANRSLSAEQLGRLLERLGAAAHQGALELGQLHFNQCLSAEDIFSLHGFSNATQITSSNFSAICPAILQQLNFHPCEDQPKHSAKPSISEVWSYGILSVTIINLASLLGLVLTPLIKKSYFPKILTYFVGLAIGTLFSNAIFQLIPEAFGFNPKIDNYVEKAVAVFGGFYMLFFVERTLKMLLKTYGQNDHTHFGNNDFGSKEKAHQPKTLPLPAINGVTCYANPAVTEPNGHIHFDTVSVGSLQIQYWKEMGILYGKSRLLEQQEPWNHQNHQQPFSSDGRTESSSCTCLKGPKLSEIGTIAWMITLCDALHNFIDGLAIGASCTLSLLQGLSTSIAILCEEFPHELGDFVILLNAGMSTRQALLFNFLSACSCYVGLAFGILVGNNFAPNIIFALAGGMFLYISLADMFPEMNDMLREKVTGRKTDFTFFMIQNAGMLTGFTAILLITLYAGDIELQ</sequence>
<name>A0A9J7H840_CRIGR</name>
<dbReference type="GO" id="GO:0071578">
    <property type="term" value="P:zinc ion import across plasma membrane"/>
    <property type="evidence" value="ECO:0007669"/>
    <property type="project" value="TreeGrafter"/>
</dbReference>
<dbReference type="OrthoDB" id="200954at2759"/>
<accession>A0A9J7H840</accession>
<evidence type="ECO:0000256" key="3">
    <source>
        <dbReference type="ARBA" id="ARBA00022692"/>
    </source>
</evidence>
<feature type="signal peptide" evidence="7">
    <location>
        <begin position="1"/>
        <end position="19"/>
    </location>
</feature>
<keyword evidence="5 6" id="KW-0472">Membrane</keyword>
<evidence type="ECO:0000256" key="6">
    <source>
        <dbReference type="SAM" id="Phobius"/>
    </source>
</evidence>
<reference evidence="8" key="2">
    <citation type="journal article" date="2020" name="Biotechnol. Bioeng.">
        <title>Chromosome-scale scaffolds for the Chinese hamster reference genome assembly to facilitate the study of the CHO epigenome.</title>
        <authorList>
            <person name="Hilliard W."/>
            <person name="MacDonald M."/>
            <person name="Lee K.H."/>
        </authorList>
    </citation>
    <scope>NUCLEOTIDE SEQUENCE [LARGE SCALE GENOMIC DNA]</scope>
    <source>
        <strain evidence="8">17A/GY</strain>
    </source>
</reference>
<organism evidence="8 10">
    <name type="scientific">Cricetulus griseus</name>
    <name type="common">Chinese hamster</name>
    <name type="synonym">Cricetulus barabensis griseus</name>
    <dbReference type="NCBI Taxonomy" id="10029"/>
    <lineage>
        <taxon>Eukaryota</taxon>
        <taxon>Metazoa</taxon>
        <taxon>Chordata</taxon>
        <taxon>Craniata</taxon>
        <taxon>Vertebrata</taxon>
        <taxon>Euteleostomi</taxon>
        <taxon>Mammalia</taxon>
        <taxon>Eutheria</taxon>
        <taxon>Euarchontoglires</taxon>
        <taxon>Glires</taxon>
        <taxon>Rodentia</taxon>
        <taxon>Myomorpha</taxon>
        <taxon>Muroidea</taxon>
        <taxon>Cricetidae</taxon>
        <taxon>Cricetinae</taxon>
        <taxon>Cricetulus</taxon>
    </lineage>
</organism>
<gene>
    <name evidence="9 10 11 12" type="primary">Slc39a8</name>
</gene>
<dbReference type="AlphaFoldDB" id="A0A9J7H840"/>
<evidence type="ECO:0000313" key="10">
    <source>
        <dbReference type="RefSeq" id="XP_035306759.1"/>
    </source>
</evidence>
<dbReference type="InterPro" id="IPR003689">
    <property type="entry name" value="ZIP"/>
</dbReference>
<keyword evidence="7" id="KW-0732">Signal</keyword>
<evidence type="ECO:0000256" key="7">
    <source>
        <dbReference type="SAM" id="SignalP"/>
    </source>
</evidence>
<dbReference type="RefSeq" id="XP_035306760.1">
    <property type="nucleotide sequence ID" value="XM_035450869.1"/>
</dbReference>
<dbReference type="PANTHER" id="PTHR12191">
    <property type="entry name" value="SOLUTE CARRIER FAMILY 39"/>
    <property type="match status" value="1"/>
</dbReference>
<comment type="subcellular location">
    <subcellularLocation>
        <location evidence="1">Membrane</location>
        <topology evidence="1">Multi-pass membrane protein</topology>
    </subcellularLocation>
</comment>
<evidence type="ECO:0000313" key="8">
    <source>
        <dbReference type="Proteomes" id="UP001108280"/>
    </source>
</evidence>
<comment type="similarity">
    <text evidence="2">Belongs to the ZIP transporter (TC 2.A.5) family.</text>
</comment>
<dbReference type="Pfam" id="PF02535">
    <property type="entry name" value="Zip"/>
    <property type="match status" value="1"/>
</dbReference>
<feature type="chain" id="PRO_5044698706" evidence="7">
    <location>
        <begin position="20"/>
        <end position="496"/>
    </location>
</feature>